<proteinExistence type="predicted"/>
<feature type="non-terminal residue" evidence="2">
    <location>
        <position position="152"/>
    </location>
</feature>
<evidence type="ECO:0000256" key="1">
    <source>
        <dbReference type="SAM" id="MobiDB-lite"/>
    </source>
</evidence>
<reference evidence="2" key="2">
    <citation type="submission" date="2021-08" db="EMBL/GenBank/DDBJ databases">
        <authorList>
            <person name="Gostincar C."/>
            <person name="Sun X."/>
            <person name="Song Z."/>
            <person name="Gunde-Cimerman N."/>
        </authorList>
    </citation>
    <scope>NUCLEOTIDE SEQUENCE</scope>
    <source>
        <strain evidence="2">EXF-9911</strain>
    </source>
</reference>
<dbReference type="AlphaFoldDB" id="A0A9P8EMV3"/>
<evidence type="ECO:0000313" key="2">
    <source>
        <dbReference type="EMBL" id="KAG9693537.1"/>
    </source>
</evidence>
<feature type="region of interest" description="Disordered" evidence="1">
    <location>
        <begin position="120"/>
        <end position="152"/>
    </location>
</feature>
<accession>A0A9P8EMV3</accession>
<evidence type="ECO:0000313" key="3">
    <source>
        <dbReference type="Proteomes" id="UP000779574"/>
    </source>
</evidence>
<gene>
    <name evidence="2" type="ORF">KCU76_g5895</name>
</gene>
<organism evidence="2 3">
    <name type="scientific">Aureobasidium melanogenum</name>
    <name type="common">Aureobasidium pullulans var. melanogenum</name>
    <dbReference type="NCBI Taxonomy" id="46634"/>
    <lineage>
        <taxon>Eukaryota</taxon>
        <taxon>Fungi</taxon>
        <taxon>Dikarya</taxon>
        <taxon>Ascomycota</taxon>
        <taxon>Pezizomycotina</taxon>
        <taxon>Dothideomycetes</taxon>
        <taxon>Dothideomycetidae</taxon>
        <taxon>Dothideales</taxon>
        <taxon>Saccotheciaceae</taxon>
        <taxon>Aureobasidium</taxon>
    </lineage>
</organism>
<dbReference type="Proteomes" id="UP000779574">
    <property type="component" value="Unassembled WGS sequence"/>
</dbReference>
<feature type="compositionally biased region" description="Polar residues" evidence="1">
    <location>
        <begin position="142"/>
        <end position="152"/>
    </location>
</feature>
<dbReference type="OrthoDB" id="3925997at2759"/>
<name>A0A9P8EMV3_AURME</name>
<dbReference type="EMBL" id="JAHFXF010000190">
    <property type="protein sequence ID" value="KAG9693537.1"/>
    <property type="molecule type" value="Genomic_DNA"/>
</dbReference>
<comment type="caution">
    <text evidence="2">The sequence shown here is derived from an EMBL/GenBank/DDBJ whole genome shotgun (WGS) entry which is preliminary data.</text>
</comment>
<reference evidence="2" key="1">
    <citation type="journal article" date="2021" name="J Fungi (Basel)">
        <title>Virulence traits and population genomics of the black yeast Aureobasidium melanogenum.</title>
        <authorList>
            <person name="Cernosa A."/>
            <person name="Sun X."/>
            <person name="Gostincar C."/>
            <person name="Fang C."/>
            <person name="Gunde-Cimerman N."/>
            <person name="Song Z."/>
        </authorList>
    </citation>
    <scope>NUCLEOTIDE SEQUENCE</scope>
    <source>
        <strain evidence="2">EXF-9911</strain>
    </source>
</reference>
<sequence>MNVDLSAITSDGTGRYPPNMQRPDLLSQVFNMNGHGSRLFGFGHNVNFIGTLPQGYAAFNNTTPAGHTMVELWGHPHGYAFTFVRDFSVHVVSDITASLVGCRCTLCVVPCPSSEGSSASLYEGRDSTPYSSFPVTPPATDDSVSVQVIESD</sequence>
<protein>
    <submittedName>
        <fullName evidence="2">Uncharacterized protein</fullName>
    </submittedName>
</protein>